<protein>
    <recommendedName>
        <fullName evidence="3">Zinc finger/thioredoxin putative domain-containing protein</fullName>
    </recommendedName>
</protein>
<feature type="compositionally biased region" description="Basic and acidic residues" evidence="1">
    <location>
        <begin position="259"/>
        <end position="272"/>
    </location>
</feature>
<keyword evidence="2" id="KW-1133">Transmembrane helix</keyword>
<name>A0A1Y0ER01_9BURK</name>
<reference evidence="4 5" key="1">
    <citation type="submission" date="2017-05" db="EMBL/GenBank/DDBJ databases">
        <authorList>
            <person name="Song R."/>
            <person name="Chenine A.L."/>
            <person name="Ruprecht R.M."/>
        </authorList>
    </citation>
    <scope>NUCLEOTIDE SEQUENCE [LARGE SCALE GENOMIC DNA]</scope>
    <source>
        <strain evidence="4 5">DSM 26136</strain>
    </source>
</reference>
<dbReference type="Pfam" id="PF13719">
    <property type="entry name" value="Zn_ribbon_5"/>
    <property type="match status" value="1"/>
</dbReference>
<sequence>MSRITRCPSCETLFKVVPDQLRLSQGWVRCGSCGTVFDAGEQMQHTEPRPGSDSADAGHSGWPLLLDDAAREGEGLRPPSGGDASQGIEQYAPVVVDDQTVTPAYPHLNEATEEPLARDAELTTTVVLTNASFATPEESSPASLMEGVQPLGQPAAVAEPSTDAPGQAQPLPTMSQTPAVASVDFVISQLDAELPAPADDAQARDARSDHARDIASHIIRRRNAGPADKAEMPALVKASAEVTGAPPPLREAAWAAPARSEDAERTERDRASRAKAPARKARPRKPAPAPVVQPPEDDVPSFVRDAQRRQFWRQPWVRVSLVLALVLVGALLALRWVHDRRDWLAASYPDAKPGLVTLCGVLGCEVKPYRLLDGVAIEGSSFNRLPSGEFRLNLSVRNIERLELATPAFELSLTDAQDQVLLKRVLQPGDVKAPQVLLPRRDWSGGLTLSLDPQLSSQVAGYRVLAFYP</sequence>
<dbReference type="InterPro" id="IPR021834">
    <property type="entry name" value="DUF3426"/>
</dbReference>
<feature type="region of interest" description="Disordered" evidence="1">
    <location>
        <begin position="238"/>
        <end position="298"/>
    </location>
</feature>
<dbReference type="NCBIfam" id="TIGR02098">
    <property type="entry name" value="MJ0042_CXXC"/>
    <property type="match status" value="1"/>
</dbReference>
<dbReference type="Pfam" id="PF11906">
    <property type="entry name" value="DUF3426"/>
    <property type="match status" value="1"/>
</dbReference>
<evidence type="ECO:0000256" key="1">
    <source>
        <dbReference type="SAM" id="MobiDB-lite"/>
    </source>
</evidence>
<evidence type="ECO:0000259" key="3">
    <source>
        <dbReference type="Pfam" id="PF13719"/>
    </source>
</evidence>
<dbReference type="Proteomes" id="UP000196138">
    <property type="component" value="Chromosome"/>
</dbReference>
<organism evidence="4 5">
    <name type="scientific">Comamonas serinivorans</name>
    <dbReference type="NCBI Taxonomy" id="1082851"/>
    <lineage>
        <taxon>Bacteria</taxon>
        <taxon>Pseudomonadati</taxon>
        <taxon>Pseudomonadota</taxon>
        <taxon>Betaproteobacteria</taxon>
        <taxon>Burkholderiales</taxon>
        <taxon>Comamonadaceae</taxon>
        <taxon>Comamonas</taxon>
    </lineage>
</organism>
<feature type="region of interest" description="Disordered" evidence="1">
    <location>
        <begin position="155"/>
        <end position="174"/>
    </location>
</feature>
<feature type="region of interest" description="Disordered" evidence="1">
    <location>
        <begin position="43"/>
        <end position="63"/>
    </location>
</feature>
<feature type="domain" description="Zinc finger/thioredoxin putative" evidence="3">
    <location>
        <begin position="4"/>
        <end position="39"/>
    </location>
</feature>
<gene>
    <name evidence="4" type="ORF">CCO03_15740</name>
</gene>
<keyword evidence="2" id="KW-0812">Transmembrane</keyword>
<proteinExistence type="predicted"/>
<dbReference type="AlphaFoldDB" id="A0A1Y0ER01"/>
<dbReference type="RefSeq" id="WP_087282569.1">
    <property type="nucleotide sequence ID" value="NZ_CP021455.1"/>
</dbReference>
<evidence type="ECO:0000313" key="4">
    <source>
        <dbReference type="EMBL" id="ARU05928.1"/>
    </source>
</evidence>
<feature type="compositionally biased region" description="Basic residues" evidence="1">
    <location>
        <begin position="276"/>
        <end position="285"/>
    </location>
</feature>
<evidence type="ECO:0000256" key="2">
    <source>
        <dbReference type="SAM" id="Phobius"/>
    </source>
</evidence>
<dbReference type="KEGG" id="cser:CCO03_15740"/>
<dbReference type="OrthoDB" id="5294582at2"/>
<evidence type="ECO:0000313" key="5">
    <source>
        <dbReference type="Proteomes" id="UP000196138"/>
    </source>
</evidence>
<feature type="transmembrane region" description="Helical" evidence="2">
    <location>
        <begin position="316"/>
        <end position="337"/>
    </location>
</feature>
<dbReference type="InterPro" id="IPR011723">
    <property type="entry name" value="Znf/thioredoxin_put"/>
</dbReference>
<keyword evidence="2" id="KW-0472">Membrane</keyword>
<accession>A0A1Y0ER01</accession>
<dbReference type="EMBL" id="CP021455">
    <property type="protein sequence ID" value="ARU05928.1"/>
    <property type="molecule type" value="Genomic_DNA"/>
</dbReference>
<keyword evidence="5" id="KW-1185">Reference proteome</keyword>